<gene>
    <name evidence="11" type="ORF">GBAR_LOCUS27557</name>
</gene>
<evidence type="ECO:0000256" key="8">
    <source>
        <dbReference type="ARBA" id="ARBA00022975"/>
    </source>
</evidence>
<keyword evidence="8" id="KW-0665">Pyrimidine biosynthesis</keyword>
<dbReference type="Gene3D" id="3.40.50.880">
    <property type="match status" value="1"/>
</dbReference>
<keyword evidence="5" id="KW-0547">Nucleotide-binding</keyword>
<keyword evidence="4" id="KW-0436">Ligase</keyword>
<comment type="catalytic activity">
    <reaction evidence="9">
        <text>UTP + L-glutamine + ATP + H2O = CTP + L-glutamate + ADP + phosphate + 2 H(+)</text>
        <dbReference type="Rhea" id="RHEA:26426"/>
        <dbReference type="ChEBI" id="CHEBI:15377"/>
        <dbReference type="ChEBI" id="CHEBI:15378"/>
        <dbReference type="ChEBI" id="CHEBI:29985"/>
        <dbReference type="ChEBI" id="CHEBI:30616"/>
        <dbReference type="ChEBI" id="CHEBI:37563"/>
        <dbReference type="ChEBI" id="CHEBI:43474"/>
        <dbReference type="ChEBI" id="CHEBI:46398"/>
        <dbReference type="ChEBI" id="CHEBI:58359"/>
        <dbReference type="ChEBI" id="CHEBI:456216"/>
        <dbReference type="EC" id="6.3.4.2"/>
    </reaction>
</comment>
<dbReference type="GO" id="GO:0019856">
    <property type="term" value="P:pyrimidine nucleobase biosynthetic process"/>
    <property type="evidence" value="ECO:0007669"/>
    <property type="project" value="TreeGrafter"/>
</dbReference>
<keyword evidence="6" id="KW-0067">ATP-binding</keyword>
<feature type="domain" description="Glutamine amidotransferase" evidence="10">
    <location>
        <begin position="30"/>
        <end position="141"/>
    </location>
</feature>
<dbReference type="InterPro" id="IPR029062">
    <property type="entry name" value="Class_I_gatase-like"/>
</dbReference>
<evidence type="ECO:0000256" key="4">
    <source>
        <dbReference type="ARBA" id="ARBA00022598"/>
    </source>
</evidence>
<dbReference type="PANTHER" id="PTHR11550:SF0">
    <property type="entry name" value="CTP SYNTHASE-RELATED"/>
    <property type="match status" value="1"/>
</dbReference>
<dbReference type="EMBL" id="CASHTH010003834">
    <property type="protein sequence ID" value="CAI8050097.1"/>
    <property type="molecule type" value="Genomic_DNA"/>
</dbReference>
<evidence type="ECO:0000256" key="2">
    <source>
        <dbReference type="ARBA" id="ARBA00007533"/>
    </source>
</evidence>
<dbReference type="GO" id="GO:0005524">
    <property type="term" value="F:ATP binding"/>
    <property type="evidence" value="ECO:0007669"/>
    <property type="project" value="UniProtKB-KW"/>
</dbReference>
<keyword evidence="7" id="KW-0315">Glutamine amidotransferase</keyword>
<evidence type="ECO:0000313" key="11">
    <source>
        <dbReference type="EMBL" id="CAI8050097.1"/>
    </source>
</evidence>
<dbReference type="Proteomes" id="UP001174909">
    <property type="component" value="Unassembled WGS sequence"/>
</dbReference>
<dbReference type="EC" id="6.3.4.2" evidence="3"/>
<comment type="pathway">
    <text evidence="1">Pyrimidine metabolism; CTP biosynthesis via de novo pathway; CTP from UDP: step 2/2.</text>
</comment>
<name>A0AA35XGL2_GEOBA</name>
<dbReference type="CDD" id="cd01746">
    <property type="entry name" value="GATase1_CTP_Synthase"/>
    <property type="match status" value="1"/>
</dbReference>
<dbReference type="GO" id="GO:0006241">
    <property type="term" value="P:CTP biosynthetic process"/>
    <property type="evidence" value="ECO:0007669"/>
    <property type="project" value="InterPro"/>
</dbReference>
<evidence type="ECO:0000256" key="3">
    <source>
        <dbReference type="ARBA" id="ARBA00012291"/>
    </source>
</evidence>
<dbReference type="InterPro" id="IPR004468">
    <property type="entry name" value="CTP_synthase"/>
</dbReference>
<comment type="similarity">
    <text evidence="2">Belongs to the CTP synthase family.</text>
</comment>
<evidence type="ECO:0000256" key="5">
    <source>
        <dbReference type="ARBA" id="ARBA00022741"/>
    </source>
</evidence>
<reference evidence="11" key="1">
    <citation type="submission" date="2023-03" db="EMBL/GenBank/DDBJ databases">
        <authorList>
            <person name="Steffen K."/>
            <person name="Cardenas P."/>
        </authorList>
    </citation>
    <scope>NUCLEOTIDE SEQUENCE</scope>
</reference>
<dbReference type="Pfam" id="PF00117">
    <property type="entry name" value="GATase"/>
    <property type="match status" value="1"/>
</dbReference>
<dbReference type="InterPro" id="IPR017926">
    <property type="entry name" value="GATASE"/>
</dbReference>
<dbReference type="GO" id="GO:0097268">
    <property type="term" value="C:cytoophidium"/>
    <property type="evidence" value="ECO:0007669"/>
    <property type="project" value="TreeGrafter"/>
</dbReference>
<dbReference type="GO" id="GO:0003883">
    <property type="term" value="F:CTP synthase activity"/>
    <property type="evidence" value="ECO:0007669"/>
    <property type="project" value="UniProtKB-EC"/>
</dbReference>
<organism evidence="11 12">
    <name type="scientific">Geodia barretti</name>
    <name type="common">Barrett's horny sponge</name>
    <dbReference type="NCBI Taxonomy" id="519541"/>
    <lineage>
        <taxon>Eukaryota</taxon>
        <taxon>Metazoa</taxon>
        <taxon>Porifera</taxon>
        <taxon>Demospongiae</taxon>
        <taxon>Heteroscleromorpha</taxon>
        <taxon>Tetractinellida</taxon>
        <taxon>Astrophorina</taxon>
        <taxon>Geodiidae</taxon>
        <taxon>Geodia</taxon>
    </lineage>
</organism>
<evidence type="ECO:0000256" key="1">
    <source>
        <dbReference type="ARBA" id="ARBA00005171"/>
    </source>
</evidence>
<protein>
    <recommendedName>
        <fullName evidence="3">CTP synthase (glutamine hydrolyzing)</fullName>
        <ecNumber evidence="3">6.3.4.2</ecNumber>
    </recommendedName>
</protein>
<evidence type="ECO:0000256" key="7">
    <source>
        <dbReference type="ARBA" id="ARBA00022962"/>
    </source>
</evidence>
<dbReference type="SUPFAM" id="SSF52317">
    <property type="entry name" value="Class I glutamine amidotransferase-like"/>
    <property type="match status" value="1"/>
</dbReference>
<dbReference type="PANTHER" id="PTHR11550">
    <property type="entry name" value="CTP SYNTHASE"/>
    <property type="match status" value="1"/>
</dbReference>
<evidence type="ECO:0000256" key="9">
    <source>
        <dbReference type="ARBA" id="ARBA00047781"/>
    </source>
</evidence>
<evidence type="ECO:0000313" key="12">
    <source>
        <dbReference type="Proteomes" id="UP001174909"/>
    </source>
</evidence>
<comment type="caution">
    <text evidence="11">The sequence shown here is derived from an EMBL/GenBank/DDBJ whole genome shotgun (WGS) entry which is preliminary data.</text>
</comment>
<dbReference type="InterPro" id="IPR033828">
    <property type="entry name" value="GATase1_CTP_Synthase"/>
</dbReference>
<keyword evidence="12" id="KW-1185">Reference proteome</keyword>
<evidence type="ECO:0000256" key="6">
    <source>
        <dbReference type="ARBA" id="ARBA00022840"/>
    </source>
</evidence>
<accession>A0AA35XGL2</accession>
<dbReference type="AlphaFoldDB" id="A0AA35XGL2"/>
<evidence type="ECO:0000259" key="10">
    <source>
        <dbReference type="Pfam" id="PF00117"/>
    </source>
</evidence>
<proteinExistence type="inferred from homology"/>
<dbReference type="GO" id="GO:0042802">
    <property type="term" value="F:identical protein binding"/>
    <property type="evidence" value="ECO:0007669"/>
    <property type="project" value="TreeGrafter"/>
</dbReference>
<dbReference type="GO" id="GO:0005737">
    <property type="term" value="C:cytoplasm"/>
    <property type="evidence" value="ECO:0007669"/>
    <property type="project" value="TreeGrafter"/>
</dbReference>
<sequence>MAVIELARTVLGWTDAQSTEFDKNTTHPVVIEMPEHNPEQMGATMRLGKRKTVFTDNSCTIKKLYGNKASVEERHRHRYEVNPKYVMDLEEKGLKFVGRSTDGQRMEILELEDHPYFVAVQFHPEYLTRPMFPSPPFLGLIMAACGKLEAFISRNCQLSPRASYEYDSEEDDEVTQALYSRDSKSPATALPEITIFAAPQN</sequence>